<sequence length="66" mass="7030">MTRALALQNSTDLVGQRVRNRSLGCRSLESVEFCGWGQDPAMRSAMNLAPADDVAPPSTGISAPVR</sequence>
<keyword evidence="2" id="KW-1185">Reference proteome</keyword>
<dbReference type="EMBL" id="JYJA01000033">
    <property type="protein sequence ID" value="KJL42904.1"/>
    <property type="molecule type" value="Genomic_DNA"/>
</dbReference>
<evidence type="ECO:0000313" key="2">
    <source>
        <dbReference type="Proteomes" id="UP000034098"/>
    </source>
</evidence>
<protein>
    <submittedName>
        <fullName evidence="1">Uncharacterized protein</fullName>
    </submittedName>
</protein>
<name>A0A0M2HDW7_MICTR</name>
<dbReference type="AlphaFoldDB" id="A0A0M2HDW7"/>
<comment type="caution">
    <text evidence="1">The sequence shown here is derived from an EMBL/GenBank/DDBJ whole genome shotgun (WGS) entry which is preliminary data.</text>
</comment>
<proteinExistence type="predicted"/>
<reference evidence="1 2" key="1">
    <citation type="submission" date="2015-02" db="EMBL/GenBank/DDBJ databases">
        <title>Draft genome sequences of ten Microbacterium spp. with emphasis on heavy metal contaminated environments.</title>
        <authorList>
            <person name="Corretto E."/>
        </authorList>
    </citation>
    <scope>NUCLEOTIDE SEQUENCE [LARGE SCALE GENOMIC DNA]</scope>
    <source>
        <strain evidence="1 2">DSM 8608</strain>
    </source>
</reference>
<organism evidence="1 2">
    <name type="scientific">Microbacterium trichothecenolyticum</name>
    <name type="common">Aureobacterium trichothecenolyticum</name>
    <dbReference type="NCBI Taxonomy" id="69370"/>
    <lineage>
        <taxon>Bacteria</taxon>
        <taxon>Bacillati</taxon>
        <taxon>Actinomycetota</taxon>
        <taxon>Actinomycetes</taxon>
        <taxon>Micrococcales</taxon>
        <taxon>Microbacteriaceae</taxon>
        <taxon>Microbacterium</taxon>
    </lineage>
</organism>
<dbReference type="Proteomes" id="UP000034098">
    <property type="component" value="Unassembled WGS sequence"/>
</dbReference>
<accession>A0A0M2HDW7</accession>
<evidence type="ECO:0000313" key="1">
    <source>
        <dbReference type="EMBL" id="KJL42904.1"/>
    </source>
</evidence>
<gene>
    <name evidence="1" type="ORF">RS82_01869</name>
</gene>